<sequence length="427" mass="46017">MLENRNLREDIKTIIEKVKQEILPDSAVKIWLDKNISKFQDLKGSLYIVAIGKAAWRMAKAANDALIKRINDKVIRGVVVTKYNHSEGDIENFEIYEAGHPVPDENTIMATERVLELTSNLKEDDMVLFLISGGGSSLFEVPMEGVTLEEIRQLNEQLLKSGANIVEINTVRKHLSKVKGGKFAQHVYPAKIISLVLSDVLGDRLDSIASGPAYPDGTTSQQALEVLKKYNITVSDKILDALAQETPKELSNVETFIIGSVKVACESAEKVASELGYNTLVLTTTLDCEAKEAGRFLASIAKEIKNNNRPIGKPAAIILGGETIVKVKGSGKGGRNQELALSFALGIEGLENVVLCSFGTDGTDGPTDAAGGIVDGQTAQKIRKAGLSPENFLENNDSYNALKIAGDLLLTGPTGTNVNDLIVMLVG</sequence>
<dbReference type="PANTHER" id="PTHR12227:SF0">
    <property type="entry name" value="GLYCERATE KINASE"/>
    <property type="match status" value="1"/>
</dbReference>
<proteinExistence type="inferred from homology"/>
<evidence type="ECO:0000313" key="12">
    <source>
        <dbReference type="EMBL" id="HGU52066.1"/>
    </source>
</evidence>
<gene>
    <name evidence="12" type="ORF">ENT78_00810</name>
</gene>
<dbReference type="InterPro" id="IPR037035">
    <property type="entry name" value="GK-like_C_sf"/>
</dbReference>
<comment type="caution">
    <text evidence="12">The sequence shown here is derived from an EMBL/GenBank/DDBJ whole genome shotgun (WGS) entry which is preliminary data.</text>
</comment>
<comment type="similarity">
    <text evidence="2">Belongs to the glycerate kinase type-1 family.</text>
</comment>
<dbReference type="EMBL" id="DSZZ01000038">
    <property type="protein sequence ID" value="HGU52066.1"/>
    <property type="molecule type" value="Genomic_DNA"/>
</dbReference>
<comment type="subunit">
    <text evidence="3">Homodimer.</text>
</comment>
<evidence type="ECO:0000256" key="9">
    <source>
        <dbReference type="ARBA" id="ARBA00066758"/>
    </source>
</evidence>
<evidence type="ECO:0000256" key="6">
    <source>
        <dbReference type="ARBA" id="ARBA00022777"/>
    </source>
</evidence>
<feature type="domain" description="MOFRL" evidence="10">
    <location>
        <begin position="316"/>
        <end position="420"/>
    </location>
</feature>
<evidence type="ECO:0000256" key="7">
    <source>
        <dbReference type="ARBA" id="ARBA00022840"/>
    </source>
</evidence>
<evidence type="ECO:0000256" key="8">
    <source>
        <dbReference type="ARBA" id="ARBA00051351"/>
    </source>
</evidence>
<evidence type="ECO:0000256" key="2">
    <source>
        <dbReference type="ARBA" id="ARBA00006284"/>
    </source>
</evidence>
<dbReference type="Gene3D" id="3.40.1480.10">
    <property type="entry name" value="MOFRL domain"/>
    <property type="match status" value="1"/>
</dbReference>
<dbReference type="InterPro" id="IPR007835">
    <property type="entry name" value="MOFRL"/>
</dbReference>
<keyword evidence="7" id="KW-0067">ATP-binding</keyword>
<dbReference type="AlphaFoldDB" id="A0A7V4NDG4"/>
<reference evidence="12" key="1">
    <citation type="journal article" date="2020" name="mSystems">
        <title>Genome- and Community-Level Interaction Insights into Carbon Utilization and Element Cycling Functions of Hydrothermarchaeota in Hydrothermal Sediment.</title>
        <authorList>
            <person name="Zhou Z."/>
            <person name="Liu Y."/>
            <person name="Xu W."/>
            <person name="Pan J."/>
            <person name="Luo Z.H."/>
            <person name="Li M."/>
        </authorList>
    </citation>
    <scope>NUCLEOTIDE SEQUENCE [LARGE SCALE GENOMIC DNA]</scope>
    <source>
        <strain evidence="12">SpSt-61</strain>
    </source>
</reference>
<dbReference type="PANTHER" id="PTHR12227">
    <property type="entry name" value="GLYCERATE KINASE"/>
    <property type="match status" value="1"/>
</dbReference>
<evidence type="ECO:0000259" key="10">
    <source>
        <dbReference type="Pfam" id="PF05161"/>
    </source>
</evidence>
<accession>A0A7V4NDG4</accession>
<comment type="catalytic activity">
    <reaction evidence="8">
        <text>(R)-glycerate + ATP = (2R)-2-phosphoglycerate + ADP + H(+)</text>
        <dbReference type="Rhea" id="RHEA:27377"/>
        <dbReference type="ChEBI" id="CHEBI:15378"/>
        <dbReference type="ChEBI" id="CHEBI:16659"/>
        <dbReference type="ChEBI" id="CHEBI:30616"/>
        <dbReference type="ChEBI" id="CHEBI:58289"/>
        <dbReference type="ChEBI" id="CHEBI:456216"/>
        <dbReference type="EC" id="2.7.1.165"/>
    </reaction>
</comment>
<dbReference type="Gene3D" id="3.40.50.10180">
    <property type="entry name" value="Glycerate kinase, MOFRL-like N-terminal domain"/>
    <property type="match status" value="1"/>
</dbReference>
<evidence type="ECO:0000259" key="11">
    <source>
        <dbReference type="Pfam" id="PF13660"/>
    </source>
</evidence>
<organism evidence="12">
    <name type="scientific">Fervidobacterium pennivorans</name>
    <dbReference type="NCBI Taxonomy" id="93466"/>
    <lineage>
        <taxon>Bacteria</taxon>
        <taxon>Thermotogati</taxon>
        <taxon>Thermotogota</taxon>
        <taxon>Thermotogae</taxon>
        <taxon>Thermotogales</taxon>
        <taxon>Fervidobacteriaceae</taxon>
        <taxon>Fervidobacterium</taxon>
    </lineage>
</organism>
<dbReference type="EC" id="2.7.1.165" evidence="9"/>
<evidence type="ECO:0000256" key="1">
    <source>
        <dbReference type="ARBA" id="ARBA00001946"/>
    </source>
</evidence>
<keyword evidence="6 12" id="KW-0418">Kinase</keyword>
<dbReference type="InterPro" id="IPR038614">
    <property type="entry name" value="GK_N_sf"/>
</dbReference>
<comment type="cofactor">
    <cofactor evidence="1">
        <name>Mg(2+)</name>
        <dbReference type="ChEBI" id="CHEBI:18420"/>
    </cofactor>
</comment>
<evidence type="ECO:0000256" key="4">
    <source>
        <dbReference type="ARBA" id="ARBA00022679"/>
    </source>
</evidence>
<keyword evidence="4" id="KW-0808">Transferase</keyword>
<dbReference type="GO" id="GO:0043798">
    <property type="term" value="F:glycerate 2-kinase activity"/>
    <property type="evidence" value="ECO:0007669"/>
    <property type="project" value="UniProtKB-EC"/>
</dbReference>
<dbReference type="SUPFAM" id="SSF82544">
    <property type="entry name" value="GckA/TtuD-like"/>
    <property type="match status" value="1"/>
</dbReference>
<keyword evidence="5" id="KW-0547">Nucleotide-binding</keyword>
<protein>
    <recommendedName>
        <fullName evidence="9">glycerate 2-kinase</fullName>
        <ecNumber evidence="9">2.7.1.165</ecNumber>
    </recommendedName>
</protein>
<name>A0A7V4NDG4_FERPE</name>
<dbReference type="InterPro" id="IPR039760">
    <property type="entry name" value="MOFRL_protein"/>
</dbReference>
<dbReference type="GO" id="GO:0005524">
    <property type="term" value="F:ATP binding"/>
    <property type="evidence" value="ECO:0007669"/>
    <property type="project" value="UniProtKB-KW"/>
</dbReference>
<dbReference type="GO" id="GO:0008887">
    <property type="term" value="F:glycerate kinase activity"/>
    <property type="evidence" value="ECO:0007669"/>
    <property type="project" value="InterPro"/>
</dbReference>
<dbReference type="Pfam" id="PF13660">
    <property type="entry name" value="DUF4147"/>
    <property type="match status" value="1"/>
</dbReference>
<dbReference type="FunFam" id="3.40.1480.10:FF:000003">
    <property type="entry name" value="D-glycerate 2-kinase"/>
    <property type="match status" value="1"/>
</dbReference>
<feature type="domain" description="MOFRL-associated" evidence="11">
    <location>
        <begin position="11"/>
        <end position="242"/>
    </location>
</feature>
<dbReference type="GO" id="GO:0005737">
    <property type="term" value="C:cytoplasm"/>
    <property type="evidence" value="ECO:0007669"/>
    <property type="project" value="TreeGrafter"/>
</dbReference>
<evidence type="ECO:0000256" key="5">
    <source>
        <dbReference type="ARBA" id="ARBA00022741"/>
    </source>
</evidence>
<dbReference type="Pfam" id="PF05161">
    <property type="entry name" value="MOFRL"/>
    <property type="match status" value="1"/>
</dbReference>
<dbReference type="InterPro" id="IPR025286">
    <property type="entry name" value="MOFRL_assoc_dom"/>
</dbReference>
<evidence type="ECO:0000256" key="3">
    <source>
        <dbReference type="ARBA" id="ARBA00011738"/>
    </source>
</evidence>
<dbReference type="FunFam" id="3.40.50.10180:FF:000001">
    <property type="entry name" value="Glycerate kinase"/>
    <property type="match status" value="1"/>
</dbReference>